<organism evidence="2 3">
    <name type="scientific">Seohaeicola saemankumensis</name>
    <dbReference type="NCBI Taxonomy" id="481181"/>
    <lineage>
        <taxon>Bacteria</taxon>
        <taxon>Pseudomonadati</taxon>
        <taxon>Pseudomonadota</taxon>
        <taxon>Alphaproteobacteria</taxon>
        <taxon>Rhodobacterales</taxon>
        <taxon>Roseobacteraceae</taxon>
        <taxon>Seohaeicola</taxon>
    </lineage>
</organism>
<keyword evidence="3" id="KW-1185">Reference proteome</keyword>
<evidence type="ECO:0000313" key="2">
    <source>
        <dbReference type="EMBL" id="MFD1196486.1"/>
    </source>
</evidence>
<feature type="transmembrane region" description="Helical" evidence="1">
    <location>
        <begin position="66"/>
        <end position="88"/>
    </location>
</feature>
<gene>
    <name evidence="2" type="ORF">ACFQ3C_17575</name>
</gene>
<reference evidence="3" key="1">
    <citation type="journal article" date="2019" name="Int. J. Syst. Evol. Microbiol.">
        <title>The Global Catalogue of Microorganisms (GCM) 10K type strain sequencing project: providing services to taxonomists for standard genome sequencing and annotation.</title>
        <authorList>
            <consortium name="The Broad Institute Genomics Platform"/>
            <consortium name="The Broad Institute Genome Sequencing Center for Infectious Disease"/>
            <person name="Wu L."/>
            <person name="Ma J."/>
        </authorList>
    </citation>
    <scope>NUCLEOTIDE SEQUENCE [LARGE SCALE GENOMIC DNA]</scope>
    <source>
        <strain evidence="3">CCUG 55328</strain>
    </source>
</reference>
<dbReference type="RefSeq" id="WP_380794627.1">
    <property type="nucleotide sequence ID" value="NZ_JBHTKR010000007.1"/>
</dbReference>
<evidence type="ECO:0000313" key="3">
    <source>
        <dbReference type="Proteomes" id="UP001597151"/>
    </source>
</evidence>
<feature type="transmembrane region" description="Helical" evidence="1">
    <location>
        <begin position="33"/>
        <end position="54"/>
    </location>
</feature>
<name>A0ABW3TIZ4_9RHOB</name>
<keyword evidence="1" id="KW-1133">Transmembrane helix</keyword>
<dbReference type="EMBL" id="JBHTKR010000007">
    <property type="protein sequence ID" value="MFD1196486.1"/>
    <property type="molecule type" value="Genomic_DNA"/>
</dbReference>
<keyword evidence="1" id="KW-0812">Transmembrane</keyword>
<sequence>MNDLTRINDRSVQGMVCSKGSSEEELTMSDGKIVASILLGLVAVATGGIAALLLVQTLSGLGGGGLAFTGIPILVLGGICALSVVGIAKMNKGED</sequence>
<comment type="caution">
    <text evidence="2">The sequence shown here is derived from an EMBL/GenBank/DDBJ whole genome shotgun (WGS) entry which is preliminary data.</text>
</comment>
<proteinExistence type="predicted"/>
<protein>
    <submittedName>
        <fullName evidence="2">Uncharacterized protein</fullName>
    </submittedName>
</protein>
<accession>A0ABW3TIZ4</accession>
<keyword evidence="1" id="KW-0472">Membrane</keyword>
<evidence type="ECO:0000256" key="1">
    <source>
        <dbReference type="SAM" id="Phobius"/>
    </source>
</evidence>
<dbReference type="Proteomes" id="UP001597151">
    <property type="component" value="Unassembled WGS sequence"/>
</dbReference>